<dbReference type="Pfam" id="PF01810">
    <property type="entry name" value="LysE"/>
    <property type="match status" value="1"/>
</dbReference>
<evidence type="ECO:0008006" key="9">
    <source>
        <dbReference type="Google" id="ProtNLM"/>
    </source>
</evidence>
<evidence type="ECO:0000313" key="7">
    <source>
        <dbReference type="EMBL" id="TDA39558.1"/>
    </source>
</evidence>
<keyword evidence="5 6" id="KW-0472">Membrane</keyword>
<protein>
    <recommendedName>
        <fullName evidence="9">Lysine transporter LysE</fullName>
    </recommendedName>
</protein>
<comment type="subcellular location">
    <subcellularLocation>
        <location evidence="1">Cell membrane</location>
        <topology evidence="1">Multi-pass membrane protein</topology>
    </subcellularLocation>
</comment>
<evidence type="ECO:0000256" key="4">
    <source>
        <dbReference type="ARBA" id="ARBA00022989"/>
    </source>
</evidence>
<reference evidence="7 8" key="1">
    <citation type="journal article" date="2019" name="Nat. Microbiol.">
        <title>Expanding anaerobic alkane metabolism in the domain of Archaea.</title>
        <authorList>
            <person name="Wang Y."/>
            <person name="Wegener G."/>
            <person name="Hou J."/>
            <person name="Wang F."/>
            <person name="Xiao X."/>
        </authorList>
    </citation>
    <scope>NUCLEOTIDE SEQUENCE [LARGE SCALE GENOMIC DNA]</scope>
    <source>
        <strain evidence="7">WYZ-LMO10</strain>
    </source>
</reference>
<dbReference type="AlphaFoldDB" id="A0A523BF40"/>
<dbReference type="GO" id="GO:0005886">
    <property type="term" value="C:plasma membrane"/>
    <property type="evidence" value="ECO:0007669"/>
    <property type="project" value="UniProtKB-SubCell"/>
</dbReference>
<keyword evidence="2" id="KW-1003">Cell membrane</keyword>
<evidence type="ECO:0000256" key="1">
    <source>
        <dbReference type="ARBA" id="ARBA00004651"/>
    </source>
</evidence>
<dbReference type="InterPro" id="IPR001123">
    <property type="entry name" value="LeuE-type"/>
</dbReference>
<sequence>MGFHPPAFAGGLPAERVKGSRGGGQEGKVLRLSGHPVTVGIGLSSLNPYFLIWWATVGAPLVIIAMDMAGVLGVGVMFASHIWLDFLWLTVLALLGSRGKKLGRFYPYFVAGLGFALVAFGITFILRGFHGVSW</sequence>
<name>A0A523BF40_9CREN</name>
<evidence type="ECO:0000256" key="3">
    <source>
        <dbReference type="ARBA" id="ARBA00022692"/>
    </source>
</evidence>
<evidence type="ECO:0000313" key="8">
    <source>
        <dbReference type="Proteomes" id="UP000315399"/>
    </source>
</evidence>
<dbReference type="PANTHER" id="PTHR38825">
    <property type="entry name" value="LYSINE EXPORTER PROTEIN (LYSE/YGGA)"/>
    <property type="match status" value="1"/>
</dbReference>
<gene>
    <name evidence="7" type="ORF">DSO08_01830</name>
</gene>
<dbReference type="PANTHER" id="PTHR38825:SF1">
    <property type="entry name" value="TRANSPORTER, LYSE FAMILY"/>
    <property type="match status" value="1"/>
</dbReference>
<evidence type="ECO:0000256" key="5">
    <source>
        <dbReference type="ARBA" id="ARBA00023136"/>
    </source>
</evidence>
<feature type="transmembrane region" description="Helical" evidence="6">
    <location>
        <begin position="51"/>
        <end position="72"/>
    </location>
</feature>
<evidence type="ECO:0000256" key="2">
    <source>
        <dbReference type="ARBA" id="ARBA00022475"/>
    </source>
</evidence>
<keyword evidence="3 6" id="KW-0812">Transmembrane</keyword>
<keyword evidence="4 6" id="KW-1133">Transmembrane helix</keyword>
<feature type="transmembrane region" description="Helical" evidence="6">
    <location>
        <begin position="78"/>
        <end position="96"/>
    </location>
</feature>
<accession>A0A523BF40</accession>
<feature type="transmembrane region" description="Helical" evidence="6">
    <location>
        <begin position="108"/>
        <end position="129"/>
    </location>
</feature>
<proteinExistence type="predicted"/>
<organism evidence="7 8">
    <name type="scientific">Thermoproteota archaeon</name>
    <dbReference type="NCBI Taxonomy" id="2056631"/>
    <lineage>
        <taxon>Archaea</taxon>
        <taxon>Thermoproteota</taxon>
    </lineage>
</organism>
<comment type="caution">
    <text evidence="7">The sequence shown here is derived from an EMBL/GenBank/DDBJ whole genome shotgun (WGS) entry which is preliminary data.</text>
</comment>
<dbReference type="Proteomes" id="UP000315399">
    <property type="component" value="Unassembled WGS sequence"/>
</dbReference>
<evidence type="ECO:0000256" key="6">
    <source>
        <dbReference type="SAM" id="Phobius"/>
    </source>
</evidence>
<dbReference type="EMBL" id="QNVH01000010">
    <property type="protein sequence ID" value="TDA39558.1"/>
    <property type="molecule type" value="Genomic_DNA"/>
</dbReference>
<dbReference type="GO" id="GO:0006865">
    <property type="term" value="P:amino acid transport"/>
    <property type="evidence" value="ECO:0007669"/>
    <property type="project" value="InterPro"/>
</dbReference>